<evidence type="ECO:0000256" key="8">
    <source>
        <dbReference type="ARBA" id="ARBA00023034"/>
    </source>
</evidence>
<evidence type="ECO:0000256" key="10">
    <source>
        <dbReference type="RuleBase" id="RU363063"/>
    </source>
</evidence>
<dbReference type="Gene3D" id="3.90.550.50">
    <property type="match status" value="1"/>
</dbReference>
<dbReference type="Pfam" id="PF01762">
    <property type="entry name" value="Galactosyl_T"/>
    <property type="match status" value="1"/>
</dbReference>
<feature type="region of interest" description="Disordered" evidence="11">
    <location>
        <begin position="1"/>
        <end position="28"/>
    </location>
</feature>
<keyword evidence="8 10" id="KW-0333">Golgi apparatus</keyword>
<dbReference type="InterPro" id="IPR002659">
    <property type="entry name" value="Glyco_trans_31"/>
</dbReference>
<proteinExistence type="inferred from homology"/>
<evidence type="ECO:0000256" key="3">
    <source>
        <dbReference type="ARBA" id="ARBA00022676"/>
    </source>
</evidence>
<keyword evidence="3 10" id="KW-0328">Glycosyltransferase</keyword>
<organism evidence="12 13">
    <name type="scientific">Ranitomeya imitator</name>
    <name type="common">mimic poison frog</name>
    <dbReference type="NCBI Taxonomy" id="111125"/>
    <lineage>
        <taxon>Eukaryota</taxon>
        <taxon>Metazoa</taxon>
        <taxon>Chordata</taxon>
        <taxon>Craniata</taxon>
        <taxon>Vertebrata</taxon>
        <taxon>Euteleostomi</taxon>
        <taxon>Amphibia</taxon>
        <taxon>Batrachia</taxon>
        <taxon>Anura</taxon>
        <taxon>Neobatrachia</taxon>
        <taxon>Hyloidea</taxon>
        <taxon>Dendrobatidae</taxon>
        <taxon>Dendrobatinae</taxon>
        <taxon>Ranitomeya</taxon>
    </lineage>
</organism>
<evidence type="ECO:0000313" key="13">
    <source>
        <dbReference type="Proteomes" id="UP001176940"/>
    </source>
</evidence>
<evidence type="ECO:0000256" key="11">
    <source>
        <dbReference type="SAM" id="MobiDB-lite"/>
    </source>
</evidence>
<dbReference type="EMBL" id="CAUEEQ010002447">
    <property type="protein sequence ID" value="CAJ0922791.1"/>
    <property type="molecule type" value="Genomic_DNA"/>
</dbReference>
<evidence type="ECO:0000256" key="2">
    <source>
        <dbReference type="ARBA" id="ARBA00008661"/>
    </source>
</evidence>
<keyword evidence="6" id="KW-0735">Signal-anchor</keyword>
<evidence type="ECO:0000313" key="12">
    <source>
        <dbReference type="EMBL" id="CAJ0922791.1"/>
    </source>
</evidence>
<keyword evidence="4" id="KW-0808">Transferase</keyword>
<dbReference type="PANTHER" id="PTHR11214:SF29">
    <property type="entry name" value="BETA-1,3-GALACTOSYLTRANSFERASE 9"/>
    <property type="match status" value="1"/>
</dbReference>
<comment type="subcellular location">
    <subcellularLocation>
        <location evidence="1 10">Golgi apparatus membrane</location>
        <topology evidence="1 10">Single-pass type II membrane protein</topology>
    </subcellularLocation>
</comment>
<dbReference type="EC" id="2.4.1.-" evidence="10"/>
<dbReference type="Proteomes" id="UP001176940">
    <property type="component" value="Unassembled WGS sequence"/>
</dbReference>
<keyword evidence="5" id="KW-0812">Transmembrane</keyword>
<accession>A0ABN9KT34</accession>
<evidence type="ECO:0000256" key="7">
    <source>
        <dbReference type="ARBA" id="ARBA00022989"/>
    </source>
</evidence>
<keyword evidence="9" id="KW-0472">Membrane</keyword>
<evidence type="ECO:0000256" key="9">
    <source>
        <dbReference type="ARBA" id="ARBA00023136"/>
    </source>
</evidence>
<comment type="similarity">
    <text evidence="2 10">Belongs to the glycosyltransferase 31 family.</text>
</comment>
<evidence type="ECO:0000256" key="4">
    <source>
        <dbReference type="ARBA" id="ARBA00022679"/>
    </source>
</evidence>
<gene>
    <name evidence="12" type="ORF">RIMI_LOCUS1832002</name>
</gene>
<keyword evidence="13" id="KW-1185">Reference proteome</keyword>
<evidence type="ECO:0000256" key="1">
    <source>
        <dbReference type="ARBA" id="ARBA00004323"/>
    </source>
</evidence>
<protein>
    <recommendedName>
        <fullName evidence="10">Hexosyltransferase</fullName>
        <ecNumber evidence="10">2.4.1.-</ecNumber>
    </recommendedName>
</protein>
<feature type="compositionally biased region" description="Polar residues" evidence="11">
    <location>
        <begin position="1"/>
        <end position="13"/>
    </location>
</feature>
<evidence type="ECO:0000256" key="6">
    <source>
        <dbReference type="ARBA" id="ARBA00022968"/>
    </source>
</evidence>
<dbReference type="PANTHER" id="PTHR11214">
    <property type="entry name" value="BETA-1,3-N-ACETYLGLUCOSAMINYLTRANSFERASE"/>
    <property type="match status" value="1"/>
</dbReference>
<reference evidence="12" key="1">
    <citation type="submission" date="2023-07" db="EMBL/GenBank/DDBJ databases">
        <authorList>
            <person name="Stuckert A."/>
        </authorList>
    </citation>
    <scope>NUCLEOTIDE SEQUENCE</scope>
</reference>
<sequence>MAVTSRRSFSHSIFGTGPPPAAPRRSGRQRCLVTTVRSGADGSGSAVTLLSEPRKRTIHPQEISEQGSGARSSRFTSTMQVSLCRLRTHQCCFILIVLFHALLFGADLMEEYLLRSAPITYKDGKFMVLQDQAQRLNLSLQSENISRSYAISSSRRCMDRNVFLLVVIFSFPENRMRRERLRQTWGKATSLRGLRVTRIFMLGRPQMQATEYSILNESHLHQDLVQGTFLDPSNDTLKAVMMMEWVVTFCSDARFILKADDYVFVNVESLSNYLLSLEVRTSDVYTGRVIHQARPDRDPHSLSFVPLTSYSKTFYPDYCSGSAMVISRGGH</sequence>
<name>A0ABN9KT34_9NEOB</name>
<comment type="caution">
    <text evidence="12">The sequence shown here is derived from an EMBL/GenBank/DDBJ whole genome shotgun (WGS) entry which is preliminary data.</text>
</comment>
<evidence type="ECO:0000256" key="5">
    <source>
        <dbReference type="ARBA" id="ARBA00022692"/>
    </source>
</evidence>
<keyword evidence="7" id="KW-1133">Transmembrane helix</keyword>